<feature type="transmembrane region" description="Helical" evidence="4">
    <location>
        <begin position="9"/>
        <end position="28"/>
    </location>
</feature>
<feature type="compositionally biased region" description="Low complexity" evidence="3">
    <location>
        <begin position="287"/>
        <end position="296"/>
    </location>
</feature>
<evidence type="ECO:0000256" key="2">
    <source>
        <dbReference type="ARBA" id="ARBA00022737"/>
    </source>
</evidence>
<dbReference type="InterPro" id="IPR050541">
    <property type="entry name" value="LRR_TM_domain-containing"/>
</dbReference>
<dbReference type="GO" id="GO:0005886">
    <property type="term" value="C:plasma membrane"/>
    <property type="evidence" value="ECO:0007669"/>
    <property type="project" value="TreeGrafter"/>
</dbReference>
<dbReference type="InterPro" id="IPR032675">
    <property type="entry name" value="LRR_dom_sf"/>
</dbReference>
<sequence>MSRTRCRDVIFVILWIGGCIVGGLTTVLEARAVPHHRQRGEGVRRLQNVTLDTRNSNLTVGATSGELVLEGCQVAHFGSELFQLLGSRTGSLSLRGGTIPRVTYASATLDTLVVDETGLYEFEVNSSYPVASLRILIITRNPLEQLSPGLARFSGLHRLDLSRNQLTFVELGLFNGMNRLRDLDLSVNRLVWLGTVPPTTVRLLSIRNLWVSYNRLQWFDDFPAAFPGLDTVRLLGNQWTCGWVDRARLDIMRHGITVFGADYDCPGERQGGLCCYEGDDDPGTEDAASSSSVVAAQETAQAPRTNRSDEVVGVRYGKVEVFL</sequence>
<evidence type="ECO:0000256" key="4">
    <source>
        <dbReference type="SAM" id="Phobius"/>
    </source>
</evidence>
<proteinExistence type="predicted"/>
<dbReference type="PANTHER" id="PTHR24369:SF211">
    <property type="entry name" value="LEUCINE-RICH REPEAT-CONTAINING PROTEIN 15-LIKE"/>
    <property type="match status" value="1"/>
</dbReference>
<keyword evidence="4" id="KW-0472">Membrane</keyword>
<protein>
    <submittedName>
        <fullName evidence="5">Putative metalloproteinase</fullName>
    </submittedName>
</protein>
<dbReference type="Gene3D" id="3.80.10.10">
    <property type="entry name" value="Ribonuclease Inhibitor"/>
    <property type="match status" value="1"/>
</dbReference>
<keyword evidence="2" id="KW-0677">Repeat</keyword>
<dbReference type="PROSITE" id="PS51257">
    <property type="entry name" value="PROKAR_LIPOPROTEIN"/>
    <property type="match status" value="1"/>
</dbReference>
<dbReference type="SUPFAM" id="SSF52058">
    <property type="entry name" value="L domain-like"/>
    <property type="match status" value="1"/>
</dbReference>
<reference evidence="5" key="1">
    <citation type="submission" date="2018-01" db="EMBL/GenBank/DDBJ databases">
        <title>An insight into the sialome of Amazonian anophelines.</title>
        <authorList>
            <person name="Ribeiro J.M."/>
            <person name="Scarpassa V."/>
            <person name="Calvo E."/>
        </authorList>
    </citation>
    <scope>NUCLEOTIDE SEQUENCE</scope>
    <source>
        <tissue evidence="5">Salivary glands</tissue>
    </source>
</reference>
<feature type="region of interest" description="Disordered" evidence="3">
    <location>
        <begin position="278"/>
        <end position="306"/>
    </location>
</feature>
<dbReference type="PANTHER" id="PTHR24369">
    <property type="entry name" value="ANTIGEN BSP, PUTATIVE-RELATED"/>
    <property type="match status" value="1"/>
</dbReference>
<keyword evidence="4" id="KW-0812">Transmembrane</keyword>
<keyword evidence="4" id="KW-1133">Transmembrane helix</keyword>
<dbReference type="AlphaFoldDB" id="A0A2M4BU02"/>
<accession>A0A2M4BU02</accession>
<dbReference type="EMBL" id="GGFJ01007419">
    <property type="protein sequence ID" value="MBW56560.1"/>
    <property type="molecule type" value="Transcribed_RNA"/>
</dbReference>
<dbReference type="InterPro" id="IPR001611">
    <property type="entry name" value="Leu-rich_rpt"/>
</dbReference>
<name>A0A2M4BU02_9DIPT</name>
<evidence type="ECO:0000313" key="5">
    <source>
        <dbReference type="EMBL" id="MBW56560.1"/>
    </source>
</evidence>
<evidence type="ECO:0000256" key="3">
    <source>
        <dbReference type="SAM" id="MobiDB-lite"/>
    </source>
</evidence>
<organism evidence="5">
    <name type="scientific">Anopheles marajoara</name>
    <dbReference type="NCBI Taxonomy" id="58244"/>
    <lineage>
        <taxon>Eukaryota</taxon>
        <taxon>Metazoa</taxon>
        <taxon>Ecdysozoa</taxon>
        <taxon>Arthropoda</taxon>
        <taxon>Hexapoda</taxon>
        <taxon>Insecta</taxon>
        <taxon>Pterygota</taxon>
        <taxon>Neoptera</taxon>
        <taxon>Endopterygota</taxon>
        <taxon>Diptera</taxon>
        <taxon>Nematocera</taxon>
        <taxon>Culicoidea</taxon>
        <taxon>Culicidae</taxon>
        <taxon>Anophelinae</taxon>
        <taxon>Anopheles</taxon>
    </lineage>
</organism>
<evidence type="ECO:0000256" key="1">
    <source>
        <dbReference type="ARBA" id="ARBA00022614"/>
    </source>
</evidence>
<dbReference type="Pfam" id="PF13855">
    <property type="entry name" value="LRR_8"/>
    <property type="match status" value="1"/>
</dbReference>
<keyword evidence="1" id="KW-0433">Leucine-rich repeat</keyword>